<accession>A0A6N2L1W8</accession>
<sequence>MISPHVLCLETNIRPHTFLHVNPSINLSSTTRPRITDWERGDHIGKGSFASVYKWYSKEHKLFFAAKGVSLNEHRHICHLENEIAVLKRLHHENIIQYYGTEKGEEMLYIFLELVSHGTLEQAYKNCRFKQSQVSHYTRQILLARVEPVLGAWPDRNAVSLDRAIRSGKGPVVPDYLSDTLKDFITQCLQPDPNQRPTAADLLAHRFVNESSCPQPDLTELLLLF</sequence>
<proteinExistence type="inferred from homology"/>
<evidence type="ECO:0000256" key="5">
    <source>
        <dbReference type="ARBA" id="ARBA00022777"/>
    </source>
</evidence>
<evidence type="ECO:0000313" key="8">
    <source>
        <dbReference type="EMBL" id="VFU34524.1"/>
    </source>
</evidence>
<evidence type="ECO:0000256" key="2">
    <source>
        <dbReference type="ARBA" id="ARBA00022527"/>
    </source>
</evidence>
<keyword evidence="3" id="KW-0808">Transferase</keyword>
<dbReference type="GO" id="GO:0005524">
    <property type="term" value="F:ATP binding"/>
    <property type="evidence" value="ECO:0007669"/>
    <property type="project" value="UniProtKB-KW"/>
</dbReference>
<keyword evidence="4" id="KW-0547">Nucleotide-binding</keyword>
<dbReference type="InterPro" id="IPR000719">
    <property type="entry name" value="Prot_kinase_dom"/>
</dbReference>
<evidence type="ECO:0000256" key="4">
    <source>
        <dbReference type="ARBA" id="ARBA00022741"/>
    </source>
</evidence>
<dbReference type="InterPro" id="IPR011009">
    <property type="entry name" value="Kinase-like_dom_sf"/>
</dbReference>
<keyword evidence="5" id="KW-0418">Kinase</keyword>
<dbReference type="AlphaFoldDB" id="A0A6N2L1W8"/>
<dbReference type="Gene3D" id="1.10.510.10">
    <property type="entry name" value="Transferase(Phosphotransferase) domain 1"/>
    <property type="match status" value="2"/>
</dbReference>
<dbReference type="EMBL" id="CAADRP010001013">
    <property type="protein sequence ID" value="VFU34524.1"/>
    <property type="molecule type" value="Genomic_DNA"/>
</dbReference>
<comment type="similarity">
    <text evidence="1">Belongs to the protein kinase superfamily. STE Ser/Thr protein kinase family. MAP kinase kinase kinase subfamily.</text>
</comment>
<dbReference type="PANTHER" id="PTHR48016:SF29">
    <property type="entry name" value="MITOGEN-ACTIVATED PROTEIN KINASE KINASE KINASE 1-RELATED"/>
    <property type="match status" value="1"/>
</dbReference>
<dbReference type="GO" id="GO:0004672">
    <property type="term" value="F:protein kinase activity"/>
    <property type="evidence" value="ECO:0007669"/>
    <property type="project" value="InterPro"/>
</dbReference>
<dbReference type="InterPro" id="IPR050538">
    <property type="entry name" value="MAP_kinase_kinase_kinase"/>
</dbReference>
<name>A0A6N2L1W8_SALVM</name>
<evidence type="ECO:0000256" key="6">
    <source>
        <dbReference type="ARBA" id="ARBA00022840"/>
    </source>
</evidence>
<reference evidence="8" key="1">
    <citation type="submission" date="2019-03" db="EMBL/GenBank/DDBJ databases">
        <authorList>
            <person name="Mank J."/>
            <person name="Almeida P."/>
        </authorList>
    </citation>
    <scope>NUCLEOTIDE SEQUENCE</scope>
    <source>
        <strain evidence="8">78183</strain>
    </source>
</reference>
<dbReference type="PANTHER" id="PTHR48016">
    <property type="entry name" value="MAP KINASE KINASE KINASE SSK2-RELATED-RELATED"/>
    <property type="match status" value="1"/>
</dbReference>
<evidence type="ECO:0000256" key="3">
    <source>
        <dbReference type="ARBA" id="ARBA00022679"/>
    </source>
</evidence>
<dbReference type="PROSITE" id="PS50011">
    <property type="entry name" value="PROTEIN_KINASE_DOM"/>
    <property type="match status" value="1"/>
</dbReference>
<keyword evidence="6" id="KW-0067">ATP-binding</keyword>
<dbReference type="SUPFAM" id="SSF56112">
    <property type="entry name" value="Protein kinase-like (PK-like)"/>
    <property type="match status" value="1"/>
</dbReference>
<evidence type="ECO:0000256" key="1">
    <source>
        <dbReference type="ARBA" id="ARBA00006529"/>
    </source>
</evidence>
<keyword evidence="2" id="KW-0723">Serine/threonine-protein kinase</keyword>
<gene>
    <name evidence="8" type="ORF">SVIM_LOCUS165825</name>
</gene>
<organism evidence="8">
    <name type="scientific">Salix viminalis</name>
    <name type="common">Common osier</name>
    <name type="synonym">Basket willow</name>
    <dbReference type="NCBI Taxonomy" id="40686"/>
    <lineage>
        <taxon>Eukaryota</taxon>
        <taxon>Viridiplantae</taxon>
        <taxon>Streptophyta</taxon>
        <taxon>Embryophyta</taxon>
        <taxon>Tracheophyta</taxon>
        <taxon>Spermatophyta</taxon>
        <taxon>Magnoliopsida</taxon>
        <taxon>eudicotyledons</taxon>
        <taxon>Gunneridae</taxon>
        <taxon>Pentapetalae</taxon>
        <taxon>rosids</taxon>
        <taxon>fabids</taxon>
        <taxon>Malpighiales</taxon>
        <taxon>Salicaceae</taxon>
        <taxon>Saliceae</taxon>
        <taxon>Salix</taxon>
    </lineage>
</organism>
<evidence type="ECO:0000259" key="7">
    <source>
        <dbReference type="PROSITE" id="PS50011"/>
    </source>
</evidence>
<dbReference type="Pfam" id="PF00069">
    <property type="entry name" value="Pkinase"/>
    <property type="match status" value="1"/>
</dbReference>
<feature type="domain" description="Protein kinase" evidence="7">
    <location>
        <begin position="38"/>
        <end position="225"/>
    </location>
</feature>
<protein>
    <recommendedName>
        <fullName evidence="7">Protein kinase domain-containing protein</fullName>
    </recommendedName>
</protein>